<feature type="signal peptide" evidence="2">
    <location>
        <begin position="1"/>
        <end position="18"/>
    </location>
</feature>
<name>A0A1G7M7J3_9RHOB</name>
<dbReference type="STRING" id="282683.SAMN04488105_13010"/>
<evidence type="ECO:0000313" key="4">
    <source>
        <dbReference type="Proteomes" id="UP000198994"/>
    </source>
</evidence>
<feature type="coiled-coil region" evidence="1">
    <location>
        <begin position="648"/>
        <end position="675"/>
    </location>
</feature>
<accession>A0A1G7M7J3</accession>
<gene>
    <name evidence="3" type="ORF">SAMN04488105_13010</name>
</gene>
<organism evidence="3 4">
    <name type="scientific">Salipiger thiooxidans</name>
    <dbReference type="NCBI Taxonomy" id="282683"/>
    <lineage>
        <taxon>Bacteria</taxon>
        <taxon>Pseudomonadati</taxon>
        <taxon>Pseudomonadota</taxon>
        <taxon>Alphaproteobacteria</taxon>
        <taxon>Rhodobacterales</taxon>
        <taxon>Roseobacteraceae</taxon>
        <taxon>Salipiger</taxon>
    </lineage>
</organism>
<keyword evidence="1" id="KW-0175">Coiled coil</keyword>
<dbReference type="RefSeq" id="WP_089964025.1">
    <property type="nucleotide sequence ID" value="NZ_FNAV01000030.1"/>
</dbReference>
<feature type="chain" id="PRO_5011455230" description="Chromosome segregation ATPase" evidence="2">
    <location>
        <begin position="19"/>
        <end position="1282"/>
    </location>
</feature>
<keyword evidence="2" id="KW-0732">Signal</keyword>
<evidence type="ECO:0000313" key="3">
    <source>
        <dbReference type="EMBL" id="SDF57199.1"/>
    </source>
</evidence>
<evidence type="ECO:0000256" key="1">
    <source>
        <dbReference type="SAM" id="Coils"/>
    </source>
</evidence>
<reference evidence="4" key="1">
    <citation type="submission" date="2016-10" db="EMBL/GenBank/DDBJ databases">
        <authorList>
            <person name="Varghese N."/>
            <person name="Submissions S."/>
        </authorList>
    </citation>
    <scope>NUCLEOTIDE SEQUENCE [LARGE SCALE GENOMIC DNA]</scope>
    <source>
        <strain evidence="4">DSM 10146</strain>
    </source>
</reference>
<dbReference type="Proteomes" id="UP000198994">
    <property type="component" value="Unassembled WGS sequence"/>
</dbReference>
<sequence>MNAYGALLRVALAVVVLAAPAWSQEAPARSCAALSEYEAGQEADRLVALLQIANFRADLPEMAQYSAELELYMNSCDPDAQNWPPLVCGYQCYTHLTREKLFRATDLVLLSARSGIGQASSVISPQARQQSAEEGLALVERGLNALLRSQTQPSPSADAEEAEDLARFRTFVRQKVALSALKIQLLISQGDIWYQTLSEARMQRLNYLVSQALDPAVQTAADGNDNLAFGGLKYEEALWALIEIKLDLPSESTYDDLRADLLKLELDLRARRDSLAKGYLFLNIDPEAFTTISFEDLRARLSQTADRLGQVEARIEEVIELWANASDAQASREEDAKRLVRGQQVNLLAHQIGKLETEAKVGANAIEAQVNALGQKQDTFEYRRRVRELEMALARQVAQLEGQQELIEARQELDLIVLNKERATDLRAELRWKISFEVLRLNLLLQIDALDGQVIEYQRQLQANATQLQDVANQRLIVQNQIEAEEFRIARDKAAIARIEHSKTEVSARKRDVTLAQICGIEQQLAFITDAVPITPMDGADACNFPAPQTIRLQEEIDAEICELRSQLADTELAYQAFLLQCVVADDRASFFVDLEDEQQRALDSARARVDDDGLCEGLRTQADLARDIYDAELAVLKRRRGDMAAQRAEVQAQLRFVERELRDFNGNVEVLQQMLQLAEMTLVGAAALPDVTIAAAGLSSGVYTSVPDGKNNALIAVAALRNQIDRVMRLRQIDNAAQQQIDQLQLQILQLNQALENISMDQVIKDLAFEQTRAQLARERTGVQSASAQAAINRSLIGLQCEAGVVTRASNVAGLAAEHARLRSVLEFQASETALLDNDIRQLRLGIQSHQKAIENHRLALTKLDDEEARLGTDNGMLTRLIENVTGRKDLVEDTQREVEGLAEQSEGVTREIEILRDQHEQALLALNDIEMRQLTDRINAETGFTEELVAQVGEAAELTRQRRALDVEMQKRTAVYLSAVQERETDMTELLSEIDDPEARRDRFLATQEMLSEVLRGIPDYIDTKRRYLELGNRLHHLMWRRYATVLTVIGDDPSMPQAYITSGDSLRALADAVDYQRFFDERQINIDMTRIPIPSGSGFVQSLAQTGSVDFQLSPGVRSVQDMADAGYLVLWDPAKLDNRQNMTLVDMFAAIDYGCNAGLRRNRYTLTHQGSGIVFRPVTEGASDLAAELVIGPPRNKAQTFLRSTTEDAQIDQILSYWSSDFAIRTFPPSGGPRNDPESRLRYLGAPLIGDYRLDAHPSDCAHDRSVITLYFVFASAA</sequence>
<protein>
    <recommendedName>
        <fullName evidence="5">Chromosome segregation ATPase</fullName>
    </recommendedName>
</protein>
<feature type="coiled-coil region" evidence="1">
    <location>
        <begin position="728"/>
        <end position="762"/>
    </location>
</feature>
<evidence type="ECO:0000256" key="2">
    <source>
        <dbReference type="SAM" id="SignalP"/>
    </source>
</evidence>
<dbReference type="EMBL" id="FNAV01000030">
    <property type="protein sequence ID" value="SDF57199.1"/>
    <property type="molecule type" value="Genomic_DNA"/>
</dbReference>
<evidence type="ECO:0008006" key="5">
    <source>
        <dbReference type="Google" id="ProtNLM"/>
    </source>
</evidence>
<proteinExistence type="predicted"/>
<feature type="coiled-coil region" evidence="1">
    <location>
        <begin position="893"/>
        <end position="934"/>
    </location>
</feature>
<keyword evidence="4" id="KW-1185">Reference proteome</keyword>